<dbReference type="PRINTS" id="PR00068">
    <property type="entry name" value="CUZNDISMTASE"/>
</dbReference>
<evidence type="ECO:0000313" key="8">
    <source>
        <dbReference type="WBParaSite" id="PSAMB.scaffold876size39720.g9336.t1"/>
    </source>
</evidence>
<evidence type="ECO:0000256" key="5">
    <source>
        <dbReference type="SAM" id="MobiDB-lite"/>
    </source>
</evidence>
<evidence type="ECO:0000256" key="4">
    <source>
        <dbReference type="PROSITE-ProRule" id="PRU00500"/>
    </source>
</evidence>
<keyword evidence="7" id="KW-1185">Reference proteome</keyword>
<sequence length="989" mass="103146">MQFFDSIPDSSAADASAPPVAVAIASSEPTRFSANASTASPPSSTSDSSTTSTTTSAFEFNRNSINTNNGTCPDGSSWLRTCSGDSDCIFGGEICADGKCCASCNERRRQILRELPFHDPIGAHVPTCDPDGKLYAAKQCRTASDVCWCVNAHGKEIPGSSASSPAECSQVQRGNIEGPQQVERRTQENPSSSSVTSSPSTLRGSFNSGNDGGFSSFPDNQGQRPTEIPPLPQQNNFPPASNGFAQPPIQNSNFFGAFTTPSVLERGGGGTDVSRKEASACSIVRAGICHQSAQQSLDSSSSLQHHCNCDDDCFGRQKCCLEMDGRRCADPIRGPSNQPSTGILGLGLQCGGFEQYSPCFNPCQPSCASLNQPPCVQQFGCQPGCACQPGYVRSNSDPRSPCVLPSQCGIFTGSTVGSLGGIVPGDACNDPRKQYNLCGTACPIGCNNQADPQGLCDRRCVSGCFCRPPYIFQNSALWQTSQCVLPQECPATTGFIGSTGGSCPDIQKEFRSCGSACPPGCNNLTPNVCSLQCVANCFCRAPYILEDANNINSRCVLPQQCPNTGISLIGATSEFSGTCSDLRKEYSTCGTSCAKSCNNLNPICTSSCTAGCFCREPYVLADQFNPNARCVLPSECTSSTLCTDPNKEYLTCGSSCPIGCGNLNPLTCTPCASGCFCRAGYVFEDSINWRNSRCILASQCGGFFGGTTSSFGGITGGGLFRGAVSSTCPSSSIDTPGRFCNRDEECPADQKCCRPPNSFGVTVSNRCLCPDPHATWSSCGSECPEYCGQSSAPKCSQTCNPGCHCAAGYIKLRNDMSSPCVLRSQCDIATPAAARDITPLTTVSASNASSLERAAVASIYGPGGKITGDMRFTDEGNGVRITGTLKGLPAGEHGLIIHEFGDVSFGCANVGAPFDPDNLTTGLLGNIQATEGQENSSVSILNEKVTLTGTMSIVGRAIAVHEKKIDIVSKLSDGGAGAVIACGAVGMTG</sequence>
<proteinExistence type="predicted"/>
<dbReference type="Gene3D" id="2.10.25.10">
    <property type="entry name" value="Laminin"/>
    <property type="match status" value="6"/>
</dbReference>
<dbReference type="InterPro" id="IPR001424">
    <property type="entry name" value="SOD_Cu_Zn_dom"/>
</dbReference>
<comment type="caution">
    <text evidence="4">Lacks conserved residue(s) required for the propagation of feature annotation.</text>
</comment>
<dbReference type="InterPro" id="IPR036423">
    <property type="entry name" value="SOD-like_Cu/Zn_dom_sf"/>
</dbReference>
<keyword evidence="1" id="KW-0646">Protease inhibitor</keyword>
<dbReference type="GO" id="GO:0004867">
    <property type="term" value="F:serine-type endopeptidase inhibitor activity"/>
    <property type="evidence" value="ECO:0007669"/>
    <property type="project" value="UniProtKB-KW"/>
</dbReference>
<dbReference type="Gene3D" id="4.10.800.10">
    <property type="entry name" value="Thyroglobulin type-1"/>
    <property type="match status" value="1"/>
</dbReference>
<dbReference type="Proteomes" id="UP000887566">
    <property type="component" value="Unplaced"/>
</dbReference>
<dbReference type="CDD" id="cd00305">
    <property type="entry name" value="Cu-Zn_Superoxide_Dismutase"/>
    <property type="match status" value="1"/>
</dbReference>
<dbReference type="GO" id="GO:0005576">
    <property type="term" value="C:extracellular region"/>
    <property type="evidence" value="ECO:0007669"/>
    <property type="project" value="InterPro"/>
</dbReference>
<dbReference type="GO" id="GO:0006801">
    <property type="term" value="P:superoxide metabolic process"/>
    <property type="evidence" value="ECO:0007669"/>
    <property type="project" value="InterPro"/>
</dbReference>
<dbReference type="Pfam" id="PF00095">
    <property type="entry name" value="WAP"/>
    <property type="match status" value="1"/>
</dbReference>
<organism evidence="7 8">
    <name type="scientific">Plectus sambesii</name>
    <dbReference type="NCBI Taxonomy" id="2011161"/>
    <lineage>
        <taxon>Eukaryota</taxon>
        <taxon>Metazoa</taxon>
        <taxon>Ecdysozoa</taxon>
        <taxon>Nematoda</taxon>
        <taxon>Chromadorea</taxon>
        <taxon>Plectida</taxon>
        <taxon>Plectina</taxon>
        <taxon>Plectoidea</taxon>
        <taxon>Plectidae</taxon>
        <taxon>Plectus</taxon>
    </lineage>
</organism>
<dbReference type="SUPFAM" id="SSF49329">
    <property type="entry name" value="Cu,Zn superoxide dismutase-like"/>
    <property type="match status" value="1"/>
</dbReference>
<accession>A0A914XJX2</accession>
<dbReference type="GO" id="GO:0046872">
    <property type="term" value="F:metal ion binding"/>
    <property type="evidence" value="ECO:0007669"/>
    <property type="project" value="InterPro"/>
</dbReference>
<evidence type="ECO:0000256" key="2">
    <source>
        <dbReference type="ARBA" id="ARBA00022900"/>
    </source>
</evidence>
<evidence type="ECO:0000256" key="1">
    <source>
        <dbReference type="ARBA" id="ARBA00022690"/>
    </source>
</evidence>
<dbReference type="WBParaSite" id="PSAMB.scaffold876size39720.g9336.t1">
    <property type="protein sequence ID" value="PSAMB.scaffold876size39720.g9336.t1"/>
    <property type="gene ID" value="PSAMB.scaffold876size39720.g9336"/>
</dbReference>
<protein>
    <submittedName>
        <fullName evidence="8">Thyroglobulin type-1 domain-containing protein</fullName>
    </submittedName>
</protein>
<dbReference type="InterPro" id="IPR051368">
    <property type="entry name" value="SerProtInhib-TIL_Domain"/>
</dbReference>
<dbReference type="CDD" id="cd19941">
    <property type="entry name" value="TIL"/>
    <property type="match status" value="6"/>
</dbReference>
<dbReference type="Gene3D" id="2.60.40.200">
    <property type="entry name" value="Superoxide dismutase, copper/zinc binding domain"/>
    <property type="match status" value="1"/>
</dbReference>
<dbReference type="SMART" id="SM00211">
    <property type="entry name" value="TY"/>
    <property type="match status" value="1"/>
</dbReference>
<dbReference type="SUPFAM" id="SSF57256">
    <property type="entry name" value="Elafin-like"/>
    <property type="match status" value="1"/>
</dbReference>
<dbReference type="InterPro" id="IPR036645">
    <property type="entry name" value="Elafin-like_sf"/>
</dbReference>
<dbReference type="InterPro" id="IPR000716">
    <property type="entry name" value="Thyroglobulin_1"/>
</dbReference>
<name>A0A914XJX2_9BILA</name>
<feature type="domain" description="Thyroglobulin type-1" evidence="6">
    <location>
        <begin position="101"/>
        <end position="168"/>
    </location>
</feature>
<dbReference type="InterPro" id="IPR008197">
    <property type="entry name" value="WAP_dom"/>
</dbReference>
<feature type="compositionally biased region" description="Low complexity" evidence="5">
    <location>
        <begin position="190"/>
        <end position="217"/>
    </location>
</feature>
<evidence type="ECO:0000313" key="7">
    <source>
        <dbReference type="Proteomes" id="UP000887566"/>
    </source>
</evidence>
<dbReference type="AlphaFoldDB" id="A0A914XJX2"/>
<dbReference type="PROSITE" id="PS51162">
    <property type="entry name" value="THYROGLOBULIN_1_2"/>
    <property type="match status" value="1"/>
</dbReference>
<dbReference type="SUPFAM" id="SSF57567">
    <property type="entry name" value="Serine protease inhibitors"/>
    <property type="match status" value="5"/>
</dbReference>
<dbReference type="SUPFAM" id="SSF57610">
    <property type="entry name" value="Thyroglobulin type-1 domain"/>
    <property type="match status" value="1"/>
</dbReference>
<dbReference type="PANTHER" id="PTHR23259">
    <property type="entry name" value="RIDDLE"/>
    <property type="match status" value="1"/>
</dbReference>
<evidence type="ECO:0000259" key="6">
    <source>
        <dbReference type="PROSITE" id="PS51162"/>
    </source>
</evidence>
<keyword evidence="2" id="KW-0722">Serine protease inhibitor</keyword>
<keyword evidence="3 4" id="KW-1015">Disulfide bond</keyword>
<reference evidence="8" key="1">
    <citation type="submission" date="2022-11" db="UniProtKB">
        <authorList>
            <consortium name="WormBaseParasite"/>
        </authorList>
    </citation>
    <scope>IDENTIFICATION</scope>
</reference>
<dbReference type="Pfam" id="PF01826">
    <property type="entry name" value="TIL"/>
    <property type="match status" value="6"/>
</dbReference>
<dbReference type="SMART" id="SM00217">
    <property type="entry name" value="WAP"/>
    <property type="match status" value="1"/>
</dbReference>
<dbReference type="Pfam" id="PF00080">
    <property type="entry name" value="Sod_Cu"/>
    <property type="match status" value="1"/>
</dbReference>
<feature type="disulfide bond" evidence="4">
    <location>
        <begin position="140"/>
        <end position="147"/>
    </location>
</feature>
<feature type="region of interest" description="Disordered" evidence="5">
    <location>
        <begin position="158"/>
        <end position="251"/>
    </location>
</feature>
<dbReference type="PANTHER" id="PTHR23259:SF67">
    <property type="entry name" value="THYROGLOBULIN TYPE-1 DOMAIN-CONTAINING PROTEIN"/>
    <property type="match status" value="1"/>
</dbReference>
<dbReference type="CDD" id="cd00191">
    <property type="entry name" value="TY"/>
    <property type="match status" value="1"/>
</dbReference>
<evidence type="ECO:0000256" key="3">
    <source>
        <dbReference type="ARBA" id="ARBA00023157"/>
    </source>
</evidence>
<dbReference type="InterPro" id="IPR002919">
    <property type="entry name" value="TIL_dom"/>
</dbReference>
<feature type="region of interest" description="Disordered" evidence="5">
    <location>
        <begin position="29"/>
        <end position="55"/>
    </location>
</feature>
<feature type="compositionally biased region" description="Polar residues" evidence="5">
    <location>
        <begin position="160"/>
        <end position="173"/>
    </location>
</feature>
<dbReference type="InterPro" id="IPR036857">
    <property type="entry name" value="Thyroglobulin_1_sf"/>
</dbReference>
<dbReference type="Gene3D" id="4.10.75.10">
    <property type="entry name" value="Elafin-like"/>
    <property type="match status" value="1"/>
</dbReference>
<dbReference type="InterPro" id="IPR036084">
    <property type="entry name" value="Ser_inhib-like_sf"/>
</dbReference>